<evidence type="ECO:0000313" key="1">
    <source>
        <dbReference type="EMBL" id="GAA3545028.1"/>
    </source>
</evidence>
<dbReference type="EMBL" id="BAABDQ010000004">
    <property type="protein sequence ID" value="GAA3545028.1"/>
    <property type="molecule type" value="Genomic_DNA"/>
</dbReference>
<sequence>MEASSDAVTTQVYCDCVPFSAPTICGSATDTIVPLIIATNRTSSSPLKASMIWRWDIGSAPGLAPELVFAAVGALTRSLP</sequence>
<protein>
    <submittedName>
        <fullName evidence="1">Uncharacterized protein</fullName>
    </submittedName>
</protein>
<accession>A0ABP6W293</accession>
<dbReference type="Proteomes" id="UP001500630">
    <property type="component" value="Unassembled WGS sequence"/>
</dbReference>
<evidence type="ECO:0000313" key="2">
    <source>
        <dbReference type="Proteomes" id="UP001500630"/>
    </source>
</evidence>
<proteinExistence type="predicted"/>
<name>A0ABP6W293_9ACTN</name>
<reference evidence="2" key="1">
    <citation type="journal article" date="2019" name="Int. J. Syst. Evol. Microbiol.">
        <title>The Global Catalogue of Microorganisms (GCM) 10K type strain sequencing project: providing services to taxonomists for standard genome sequencing and annotation.</title>
        <authorList>
            <consortium name="The Broad Institute Genomics Platform"/>
            <consortium name="The Broad Institute Genome Sequencing Center for Infectious Disease"/>
            <person name="Wu L."/>
            <person name="Ma J."/>
        </authorList>
    </citation>
    <scope>NUCLEOTIDE SEQUENCE [LARGE SCALE GENOMIC DNA]</scope>
    <source>
        <strain evidence="2">JCM 17326</strain>
    </source>
</reference>
<keyword evidence="2" id="KW-1185">Reference proteome</keyword>
<organism evidence="1 2">
    <name type="scientific">Nonomuraea rosea</name>
    <dbReference type="NCBI Taxonomy" id="638574"/>
    <lineage>
        <taxon>Bacteria</taxon>
        <taxon>Bacillati</taxon>
        <taxon>Actinomycetota</taxon>
        <taxon>Actinomycetes</taxon>
        <taxon>Streptosporangiales</taxon>
        <taxon>Streptosporangiaceae</taxon>
        <taxon>Nonomuraea</taxon>
    </lineage>
</organism>
<gene>
    <name evidence="1" type="ORF">GCM10022419_026570</name>
</gene>
<comment type="caution">
    <text evidence="1">The sequence shown here is derived from an EMBL/GenBank/DDBJ whole genome shotgun (WGS) entry which is preliminary data.</text>
</comment>